<evidence type="ECO:0000313" key="1">
    <source>
        <dbReference type="EMBL" id="KAJ8121593.1"/>
    </source>
</evidence>
<proteinExistence type="predicted"/>
<gene>
    <name evidence="1" type="ORF">ONZ43_g1993</name>
</gene>
<dbReference type="EMBL" id="JAPESX010000383">
    <property type="protein sequence ID" value="KAJ8121593.1"/>
    <property type="molecule type" value="Genomic_DNA"/>
</dbReference>
<reference evidence="1" key="1">
    <citation type="submission" date="2022-11" db="EMBL/GenBank/DDBJ databases">
        <title>Genome Sequence of Nemania bipapillata.</title>
        <authorList>
            <person name="Buettner E."/>
        </authorList>
    </citation>
    <scope>NUCLEOTIDE SEQUENCE</scope>
    <source>
        <strain evidence="1">CP14</strain>
    </source>
</reference>
<name>A0ACC2J2A6_9PEZI</name>
<sequence>MPQDRPATTQCDIVGEGGYARLSEHMGQHPQLAIFRRFGKLANQNLLYYQAEITELEHHIQFIQEQDNKSDDKNRNQYAMSWVALAESSDEEPGCPGRQQYELVMKLRKIMAEYSMGHITILSWDWRTWEVCDESDLITFEDSTMDRFTSLVTYTIVDIYHKLIGRHIHNTREKSTLPLNYADHRHTVTYTHKSIARFTQAFTVFIASTLPIAAIVILYIVENMATRLGIIALLTGLFSVSMSLLTMAALQEIFAATAAFAAVLVFFLGSTNNGP</sequence>
<keyword evidence="2" id="KW-1185">Reference proteome</keyword>
<organism evidence="1 2">
    <name type="scientific">Nemania bipapillata</name>
    <dbReference type="NCBI Taxonomy" id="110536"/>
    <lineage>
        <taxon>Eukaryota</taxon>
        <taxon>Fungi</taxon>
        <taxon>Dikarya</taxon>
        <taxon>Ascomycota</taxon>
        <taxon>Pezizomycotina</taxon>
        <taxon>Sordariomycetes</taxon>
        <taxon>Xylariomycetidae</taxon>
        <taxon>Xylariales</taxon>
        <taxon>Xylariaceae</taxon>
        <taxon>Nemania</taxon>
    </lineage>
</organism>
<comment type="caution">
    <text evidence="1">The sequence shown here is derived from an EMBL/GenBank/DDBJ whole genome shotgun (WGS) entry which is preliminary data.</text>
</comment>
<dbReference type="Proteomes" id="UP001153334">
    <property type="component" value="Unassembled WGS sequence"/>
</dbReference>
<protein>
    <submittedName>
        <fullName evidence="1">Uncharacterized protein</fullName>
    </submittedName>
</protein>
<evidence type="ECO:0000313" key="2">
    <source>
        <dbReference type="Proteomes" id="UP001153334"/>
    </source>
</evidence>
<accession>A0ACC2J2A6</accession>